<organism evidence="1 2">
    <name type="scientific">Vaccinium darrowii</name>
    <dbReference type="NCBI Taxonomy" id="229202"/>
    <lineage>
        <taxon>Eukaryota</taxon>
        <taxon>Viridiplantae</taxon>
        <taxon>Streptophyta</taxon>
        <taxon>Embryophyta</taxon>
        <taxon>Tracheophyta</taxon>
        <taxon>Spermatophyta</taxon>
        <taxon>Magnoliopsida</taxon>
        <taxon>eudicotyledons</taxon>
        <taxon>Gunneridae</taxon>
        <taxon>Pentapetalae</taxon>
        <taxon>asterids</taxon>
        <taxon>Ericales</taxon>
        <taxon>Ericaceae</taxon>
        <taxon>Vaccinioideae</taxon>
        <taxon>Vaccinieae</taxon>
        <taxon>Vaccinium</taxon>
    </lineage>
</organism>
<proteinExistence type="predicted"/>
<dbReference type="Proteomes" id="UP000828048">
    <property type="component" value="Chromosome 10"/>
</dbReference>
<name>A0ACB7XJK5_9ERIC</name>
<gene>
    <name evidence="1" type="ORF">Vadar_024348</name>
</gene>
<reference evidence="1 2" key="1">
    <citation type="journal article" date="2021" name="Hortic Res">
        <title>High-quality reference genome and annotation aids understanding of berry development for evergreen blueberry (Vaccinium darrowii).</title>
        <authorList>
            <person name="Yu J."/>
            <person name="Hulse-Kemp A.M."/>
            <person name="Babiker E."/>
            <person name="Staton M."/>
        </authorList>
    </citation>
    <scope>NUCLEOTIDE SEQUENCE [LARGE SCALE GENOMIC DNA]</scope>
    <source>
        <strain evidence="2">cv. NJ 8807/NJ 8810</strain>
        <tissue evidence="1">Young leaf</tissue>
    </source>
</reference>
<protein>
    <submittedName>
        <fullName evidence="1">Uncharacterized protein</fullName>
    </submittedName>
</protein>
<sequence>MGQHSCCNQQKVKRGLWSPEEDEKLIRYITNHGYGCWSEVPEKAGLQRCGKSCRLRWINYLRPDIRRGRFTPEEEKLIISLHGAVGNRWAHIASHLPGRTDNEIKNYWNSWIKKKIRKPTANSTSNKPRAELRSHFGHPGNQVDFLNQNLATKQPPLDQDALFSTSGPLFMFDTGSILEGMRIPDGNERGDLFHQPALELNSETWNVNQQEVPAFPPLDSNYLPPLIESMESMVPMEVQLPCINEERDMEFECLKRQELNEWVEVHESQQYCPSFPFWDQFDHQGPLSGEEVLAPTSSNLETMLSSYPSPLKGI</sequence>
<comment type="caution">
    <text evidence="1">The sequence shown here is derived from an EMBL/GenBank/DDBJ whole genome shotgun (WGS) entry which is preliminary data.</text>
</comment>
<evidence type="ECO:0000313" key="1">
    <source>
        <dbReference type="EMBL" id="KAH7840999.1"/>
    </source>
</evidence>
<evidence type="ECO:0000313" key="2">
    <source>
        <dbReference type="Proteomes" id="UP000828048"/>
    </source>
</evidence>
<accession>A0ACB7XJK5</accession>
<dbReference type="EMBL" id="CM037160">
    <property type="protein sequence ID" value="KAH7840999.1"/>
    <property type="molecule type" value="Genomic_DNA"/>
</dbReference>
<keyword evidence="2" id="KW-1185">Reference proteome</keyword>